<sequence>MSLKMQAPKKQRWYVQIKETYKFASNEISFLALRLLGVFAVVFGIIFAIGVAVDLTAFFGVFAFGTALLATTFFFGKIAENAAYSSIAGQVGAAASVLNAIRGAWFVTPAVGVDKNQNMVHRVVGRPGIILVGEGSRPAVLLAEQRKAHARYAQGVPIHEIIVDDVDVTISNLQKTVKKLGKTLRPAEVTQVRNRLKALPQTALPIPKGPLPQGRKMPRR</sequence>
<feature type="transmembrane region" description="Helical" evidence="1">
    <location>
        <begin position="31"/>
        <end position="51"/>
    </location>
</feature>
<organism evidence="2">
    <name type="scientific">freshwater metagenome</name>
    <dbReference type="NCBI Taxonomy" id="449393"/>
    <lineage>
        <taxon>unclassified sequences</taxon>
        <taxon>metagenomes</taxon>
        <taxon>ecological metagenomes</taxon>
    </lineage>
</organism>
<keyword evidence="1" id="KW-0472">Membrane</keyword>
<evidence type="ECO:0000313" key="2">
    <source>
        <dbReference type="EMBL" id="CAB4651913.1"/>
    </source>
</evidence>
<gene>
    <name evidence="2" type="ORF">UFOPK2171_00708</name>
</gene>
<protein>
    <submittedName>
        <fullName evidence="2">Unannotated protein</fullName>
    </submittedName>
</protein>
<reference evidence="2" key="1">
    <citation type="submission" date="2020-05" db="EMBL/GenBank/DDBJ databases">
        <authorList>
            <person name="Chiriac C."/>
            <person name="Salcher M."/>
            <person name="Ghai R."/>
            <person name="Kavagutti S V."/>
        </authorList>
    </citation>
    <scope>NUCLEOTIDE SEQUENCE</scope>
</reference>
<accession>A0A6J6KTU6</accession>
<dbReference type="Pfam" id="PF13829">
    <property type="entry name" value="DUF4191"/>
    <property type="match status" value="1"/>
</dbReference>
<proteinExistence type="predicted"/>
<dbReference type="AlphaFoldDB" id="A0A6J6KTU6"/>
<keyword evidence="1" id="KW-1133">Transmembrane helix</keyword>
<dbReference type="EMBL" id="CAEZWD010000086">
    <property type="protein sequence ID" value="CAB4651913.1"/>
    <property type="molecule type" value="Genomic_DNA"/>
</dbReference>
<feature type="transmembrane region" description="Helical" evidence="1">
    <location>
        <begin position="57"/>
        <end position="76"/>
    </location>
</feature>
<evidence type="ECO:0000256" key="1">
    <source>
        <dbReference type="SAM" id="Phobius"/>
    </source>
</evidence>
<keyword evidence="1" id="KW-0812">Transmembrane</keyword>
<name>A0A6J6KTU6_9ZZZZ</name>
<dbReference type="InterPro" id="IPR025445">
    <property type="entry name" value="DUF4191"/>
</dbReference>